<gene>
    <name evidence="2" type="ORF">WDJ61_01080</name>
</gene>
<sequence length="49" mass="5657">MVKENSPFLSDEFLEELAREINQQYGDNTNEQNAKPISNDDENISVNQQ</sequence>
<evidence type="ECO:0000256" key="1">
    <source>
        <dbReference type="SAM" id="MobiDB-lite"/>
    </source>
</evidence>
<evidence type="ECO:0000313" key="2">
    <source>
        <dbReference type="EMBL" id="WXB93333.1"/>
    </source>
</evidence>
<proteinExistence type="predicted"/>
<feature type="compositionally biased region" description="Polar residues" evidence="1">
    <location>
        <begin position="22"/>
        <end position="36"/>
    </location>
</feature>
<organism evidence="2 3">
    <name type="scientific">Bacillus kandeliae</name>
    <dbReference type="NCBI Taxonomy" id="3129297"/>
    <lineage>
        <taxon>Bacteria</taxon>
        <taxon>Bacillati</taxon>
        <taxon>Bacillota</taxon>
        <taxon>Bacilli</taxon>
        <taxon>Bacillales</taxon>
        <taxon>Bacillaceae</taxon>
        <taxon>Bacillus</taxon>
    </lineage>
</organism>
<feature type="region of interest" description="Disordered" evidence="1">
    <location>
        <begin position="22"/>
        <end position="49"/>
    </location>
</feature>
<evidence type="ECO:0000313" key="3">
    <source>
        <dbReference type="Proteomes" id="UP001387364"/>
    </source>
</evidence>
<evidence type="ECO:0008006" key="4">
    <source>
        <dbReference type="Google" id="ProtNLM"/>
    </source>
</evidence>
<protein>
    <recommendedName>
        <fullName evidence="4">Bacitracin ABC transporter ATP-binding protein</fullName>
    </recommendedName>
</protein>
<name>A0ABZ2N6U2_9BACI</name>
<dbReference type="EMBL" id="CP147404">
    <property type="protein sequence ID" value="WXB93333.1"/>
    <property type="molecule type" value="Genomic_DNA"/>
</dbReference>
<dbReference type="Proteomes" id="UP001387364">
    <property type="component" value="Chromosome"/>
</dbReference>
<dbReference type="RefSeq" id="WP_338752658.1">
    <property type="nucleotide sequence ID" value="NZ_CP147404.1"/>
</dbReference>
<accession>A0ABZ2N6U2</accession>
<keyword evidence="3" id="KW-1185">Reference proteome</keyword>
<reference evidence="2 3" key="1">
    <citation type="submission" date="2024-02" db="EMBL/GenBank/DDBJ databases">
        <title>Seven novel Bacillus-like species.</title>
        <authorList>
            <person name="Liu G."/>
        </authorList>
    </citation>
    <scope>NUCLEOTIDE SEQUENCE [LARGE SCALE GENOMIC DNA]</scope>
    <source>
        <strain evidence="2 3">FJAT-52991</strain>
    </source>
</reference>